<protein>
    <submittedName>
        <fullName evidence="4">Response regulator NasT</fullName>
    </submittedName>
</protein>
<name>E0THG1_PARBH</name>
<dbReference type="Pfam" id="PF03861">
    <property type="entry name" value="ANTAR"/>
    <property type="match status" value="1"/>
</dbReference>
<proteinExistence type="predicted"/>
<feature type="domain" description="ANTAR" evidence="3">
    <location>
        <begin position="130"/>
        <end position="191"/>
    </location>
</feature>
<dbReference type="InterPro" id="IPR005561">
    <property type="entry name" value="ANTAR"/>
</dbReference>
<dbReference type="InterPro" id="IPR001789">
    <property type="entry name" value="Sig_transdc_resp-reg_receiver"/>
</dbReference>
<dbReference type="RefSeq" id="WP_013301727.1">
    <property type="nucleotide sequence ID" value="NC_014414.1"/>
</dbReference>
<dbReference type="InterPro" id="IPR008327">
    <property type="entry name" value="Sig_transdc_resp-reg_antiterm"/>
</dbReference>
<dbReference type="SMART" id="SM01012">
    <property type="entry name" value="ANTAR"/>
    <property type="match status" value="1"/>
</dbReference>
<dbReference type="InterPro" id="IPR036388">
    <property type="entry name" value="WH-like_DNA-bd_sf"/>
</dbReference>
<organism evidence="4 5">
    <name type="scientific">Parvularcula bermudensis (strain ATCC BAA-594 / HTCC2503 / KCTC 12087)</name>
    <dbReference type="NCBI Taxonomy" id="314260"/>
    <lineage>
        <taxon>Bacteria</taxon>
        <taxon>Pseudomonadati</taxon>
        <taxon>Pseudomonadota</taxon>
        <taxon>Alphaproteobacteria</taxon>
        <taxon>Parvularculales</taxon>
        <taxon>Parvularculaceae</taxon>
        <taxon>Parvularcula</taxon>
    </lineage>
</organism>
<feature type="domain" description="Response regulatory" evidence="2">
    <location>
        <begin position="10"/>
        <end position="124"/>
    </location>
</feature>
<dbReference type="Pfam" id="PF00072">
    <property type="entry name" value="Response_reg"/>
    <property type="match status" value="1"/>
</dbReference>
<accession>E0THG1</accession>
<dbReference type="HOGENOM" id="CLU_000445_65_1_5"/>
<feature type="modified residue" description="4-aspartylphosphate" evidence="1">
    <location>
        <position position="60"/>
    </location>
</feature>
<sequence>MSEAQTPPLIVLLIDSDPHRTAIVQDGLKDRAVVRLANDLSSVGLLDRINELQPDAIIIDCDSPDRDTIENLRTVARENPKPIVMFVEDGDGTLAKEAVRAGVSAYIVDGLSRSRVLPVIEIAIERFKMVDGLWKELQKSKDDLETRKTVERAKGILMEKRGMSEKAAYDLMRESSMTSGKPLKQIAAEILSIADLLGKV</sequence>
<keyword evidence="1" id="KW-0597">Phosphoprotein</keyword>
<dbReference type="PIRSF" id="PIRSF036382">
    <property type="entry name" value="RR_antiterm"/>
    <property type="match status" value="1"/>
</dbReference>
<dbReference type="InterPro" id="IPR011006">
    <property type="entry name" value="CheY-like_superfamily"/>
</dbReference>
<dbReference type="PROSITE" id="PS50110">
    <property type="entry name" value="RESPONSE_REGULATORY"/>
    <property type="match status" value="1"/>
</dbReference>
<dbReference type="Gene3D" id="3.40.50.2300">
    <property type="match status" value="1"/>
</dbReference>
<dbReference type="AlphaFoldDB" id="E0THG1"/>
<dbReference type="PROSITE" id="PS50921">
    <property type="entry name" value="ANTAR"/>
    <property type="match status" value="1"/>
</dbReference>
<dbReference type="EMBL" id="CP002156">
    <property type="protein sequence ID" value="ADM10753.1"/>
    <property type="molecule type" value="Genomic_DNA"/>
</dbReference>
<dbReference type="KEGG" id="pbr:PB2503_13579"/>
<evidence type="ECO:0000256" key="1">
    <source>
        <dbReference type="PROSITE-ProRule" id="PRU00169"/>
    </source>
</evidence>
<dbReference type="GO" id="GO:0003723">
    <property type="term" value="F:RNA binding"/>
    <property type="evidence" value="ECO:0007669"/>
    <property type="project" value="InterPro"/>
</dbReference>
<evidence type="ECO:0000259" key="2">
    <source>
        <dbReference type="PROSITE" id="PS50110"/>
    </source>
</evidence>
<dbReference type="GO" id="GO:0000160">
    <property type="term" value="P:phosphorelay signal transduction system"/>
    <property type="evidence" value="ECO:0007669"/>
    <property type="project" value="InterPro"/>
</dbReference>
<dbReference type="Gene3D" id="1.10.10.10">
    <property type="entry name" value="Winged helix-like DNA-binding domain superfamily/Winged helix DNA-binding domain"/>
    <property type="match status" value="1"/>
</dbReference>
<dbReference type="SMART" id="SM00448">
    <property type="entry name" value="REC"/>
    <property type="match status" value="1"/>
</dbReference>
<keyword evidence="5" id="KW-1185">Reference proteome</keyword>
<dbReference type="Proteomes" id="UP000001302">
    <property type="component" value="Chromosome"/>
</dbReference>
<reference evidence="5" key="1">
    <citation type="submission" date="2010-08" db="EMBL/GenBank/DDBJ databases">
        <title>Genome sequence of Parvularcula bermudensis HTCC2503.</title>
        <authorList>
            <person name="Kang D.-M."/>
            <person name="Oh H.-M."/>
            <person name="Cho J.-C."/>
        </authorList>
    </citation>
    <scope>NUCLEOTIDE SEQUENCE [LARGE SCALE GENOMIC DNA]</scope>
    <source>
        <strain evidence="5">ATCC BAA-594 / HTCC2503 / KCTC 12087</strain>
    </source>
</reference>
<evidence type="ECO:0000259" key="3">
    <source>
        <dbReference type="PROSITE" id="PS50921"/>
    </source>
</evidence>
<dbReference type="SUPFAM" id="SSF52172">
    <property type="entry name" value="CheY-like"/>
    <property type="match status" value="1"/>
</dbReference>
<dbReference type="STRING" id="314260.PB2503_13579"/>
<dbReference type="eggNOG" id="COG3707">
    <property type="taxonomic scope" value="Bacteria"/>
</dbReference>
<gene>
    <name evidence="4" type="ordered locus">PB2503_13579</name>
</gene>
<reference evidence="4 5" key="2">
    <citation type="journal article" date="2011" name="J. Bacteriol.">
        <title>Complete genome sequence of strain HTCC2503T of Parvularcula bermudensis, the type species of the order "Parvularculales" in the class Alphaproteobacteria.</title>
        <authorList>
            <person name="Oh H.M."/>
            <person name="Kang I."/>
            <person name="Vergin K.L."/>
            <person name="Kang D."/>
            <person name="Rhee K.H."/>
            <person name="Giovannoni S.J."/>
            <person name="Cho J.C."/>
        </authorList>
    </citation>
    <scope>NUCLEOTIDE SEQUENCE [LARGE SCALE GENOMIC DNA]</scope>
    <source>
        <strain evidence="5">ATCC BAA-594 / HTCC2503 / KCTC 12087</strain>
    </source>
</reference>
<evidence type="ECO:0000313" key="5">
    <source>
        <dbReference type="Proteomes" id="UP000001302"/>
    </source>
</evidence>
<evidence type="ECO:0000313" key="4">
    <source>
        <dbReference type="EMBL" id="ADM10753.1"/>
    </source>
</evidence>